<keyword evidence="1" id="KW-1133">Transmembrane helix</keyword>
<evidence type="ECO:0000313" key="2">
    <source>
        <dbReference type="EMBL" id="MBD1421544.1"/>
    </source>
</evidence>
<organism evidence="2 3">
    <name type="scientific">Sphingobacterium chuzhouense</name>
    <dbReference type="NCBI Taxonomy" id="1742264"/>
    <lineage>
        <taxon>Bacteria</taxon>
        <taxon>Pseudomonadati</taxon>
        <taxon>Bacteroidota</taxon>
        <taxon>Sphingobacteriia</taxon>
        <taxon>Sphingobacteriales</taxon>
        <taxon>Sphingobacteriaceae</taxon>
        <taxon>Sphingobacterium</taxon>
    </lineage>
</organism>
<keyword evidence="3" id="KW-1185">Reference proteome</keyword>
<dbReference type="Gene3D" id="2.30.30.40">
    <property type="entry name" value="SH3 Domains"/>
    <property type="match status" value="1"/>
</dbReference>
<dbReference type="EMBL" id="JACNYL010000002">
    <property type="protein sequence ID" value="MBD1421544.1"/>
    <property type="molecule type" value="Genomic_DNA"/>
</dbReference>
<feature type="transmembrane region" description="Helical" evidence="1">
    <location>
        <begin position="178"/>
        <end position="198"/>
    </location>
</feature>
<sequence>MQKLNIKNNSALAAPFILLIGYILDNVYMLGEILLSSSEMGANYSFIPKWIIPDVLGMLVEWLVLYVCVQRSLKKGTLKLTTNKQLIGFGSLLFLIRITAGRLFFLISYYGLTPFIFGDNRPFGTLSEFASTILINGFLLLATLISFTLSRFAYRLMLRRLSHSQCIIKEHKAEKADMFLYALVSAIVALTLVYIVAINEENHMHISTDIALHVGTQLASNTLLCVFLIIPYIIAIFVIGDRKIRGQSWSFVACGTAAGILSTLFTYSLTNYLFLESLGYHGLLFTIGSLVCVYQIGFFLCTFIIRIIFKKRMVNRSLFHVLILIILPSFFGLTVQAQEKKVSWDDYIYTSAWGYLYSDASERSQRLGVFATHAAIIVLDSTTSYYHVMVSNGDIGFIERQPLVGRLFASKYYGEPSEYFYRGKEGFQSPHRYVQVAELRVRSGPSIECNIVGKVAINEMAFFDYWPLYEDGWVYFGDTRHREPKYIQAKYLGVELKYEDVWQAYKAVEGKDLQRELIFVGRLREIAWKNNHKHLPQTLRLYEEVYHRAGQKNPRIDIEQELLLAEQIGLKPDHSTYLQEWIRLDAHYRIRGTILHDGRISDRQAQQIGLKYAKSIPDAPECGWEPLHFYLDKDVVLAFEKYNEEKIAGSVFSLALTKDNAWIVGKEIIDCAYAENDFIRKFGRFIDVDRVFAPHVYRIMLGDAGFYQITFENGRPIFFQCFFYC</sequence>
<reference evidence="2 3" key="1">
    <citation type="submission" date="2020-08" db="EMBL/GenBank/DDBJ databases">
        <title>Sphingobacterium sp. DN00404 isolated from aquaculture water.</title>
        <authorList>
            <person name="Zhang M."/>
        </authorList>
    </citation>
    <scope>NUCLEOTIDE SEQUENCE [LARGE SCALE GENOMIC DNA]</scope>
    <source>
        <strain evidence="2 3">KCTC 42746</strain>
    </source>
</reference>
<feature type="transmembrane region" description="Helical" evidence="1">
    <location>
        <begin position="132"/>
        <end position="154"/>
    </location>
</feature>
<feature type="transmembrane region" description="Helical" evidence="1">
    <location>
        <begin position="89"/>
        <end position="112"/>
    </location>
</feature>
<gene>
    <name evidence="2" type="ORF">H8B21_08185</name>
</gene>
<feature type="transmembrane region" description="Helical" evidence="1">
    <location>
        <begin position="12"/>
        <end position="30"/>
    </location>
</feature>
<feature type="transmembrane region" description="Helical" evidence="1">
    <location>
        <begin position="251"/>
        <end position="274"/>
    </location>
</feature>
<feature type="transmembrane region" description="Helical" evidence="1">
    <location>
        <begin position="50"/>
        <end position="69"/>
    </location>
</feature>
<name>A0ABR7XQT2_9SPHI</name>
<keyword evidence="1" id="KW-0812">Transmembrane</keyword>
<protein>
    <submittedName>
        <fullName evidence="2">Uncharacterized protein</fullName>
    </submittedName>
</protein>
<accession>A0ABR7XQT2</accession>
<comment type="caution">
    <text evidence="2">The sequence shown here is derived from an EMBL/GenBank/DDBJ whole genome shotgun (WGS) entry which is preliminary data.</text>
</comment>
<evidence type="ECO:0000256" key="1">
    <source>
        <dbReference type="SAM" id="Phobius"/>
    </source>
</evidence>
<dbReference type="RefSeq" id="WP_190313299.1">
    <property type="nucleotide sequence ID" value="NZ_JACNYL010000002.1"/>
</dbReference>
<keyword evidence="1" id="KW-0472">Membrane</keyword>
<feature type="transmembrane region" description="Helical" evidence="1">
    <location>
        <begin position="218"/>
        <end position="239"/>
    </location>
</feature>
<feature type="transmembrane region" description="Helical" evidence="1">
    <location>
        <begin position="317"/>
        <end position="335"/>
    </location>
</feature>
<feature type="transmembrane region" description="Helical" evidence="1">
    <location>
        <begin position="280"/>
        <end position="305"/>
    </location>
</feature>
<evidence type="ECO:0000313" key="3">
    <source>
        <dbReference type="Proteomes" id="UP000651112"/>
    </source>
</evidence>
<proteinExistence type="predicted"/>
<dbReference type="Proteomes" id="UP000651112">
    <property type="component" value="Unassembled WGS sequence"/>
</dbReference>